<reference evidence="1" key="1">
    <citation type="submission" date="2023-08" db="EMBL/GenBank/DDBJ databases">
        <title>Functional and genomic diversity of the sorghum phyllosphere microbiome.</title>
        <authorList>
            <person name="Shade A."/>
        </authorList>
    </citation>
    <scope>NUCLEOTIDE SEQUENCE</scope>
    <source>
        <strain evidence="1">SORGH_AS_0885</strain>
    </source>
</reference>
<protein>
    <submittedName>
        <fullName evidence="1">MFS family arabinose efflux permease</fullName>
    </submittedName>
</protein>
<sequence>MRAATSASPMRSGAAVAAYALVVVVMQLPWLTYAPVTEQAATTMDVSASAVGTLTVVVAVAYVVLGLPAGKWLDRYYGPTLAAGTLLAAGGTVLRAVDPSSFELALVGQCTYAAGAPLVLNAVTKLPARHLRGSACTTAIGLVSAGQFLGIMLAAATGPLLAPTDVTTLVRVHAVVLVAVSGVFLGSLVIRGRYEVAPTAPSLRRVLSHPQLRLLAAQMFIGLGAFNCAATWSDAIGDSLDHSTPGGVIITTLTGAGILGAMVLPPLAARRRRRRVALLAASIGTTVGLPLVLLADGDLLVVALAGVTGFVLMAGLPIALDWSEVIVGPEQAGATAAVLLVAGNVGGAVFVLVVQQVLVSPVLAVLTIAVLSAPWIYFAARQLEPTEPASRQEGVTP</sequence>
<name>A0ACC6IEA0_9ACTN</name>
<proteinExistence type="predicted"/>
<comment type="caution">
    <text evidence="1">The sequence shown here is derived from an EMBL/GenBank/DDBJ whole genome shotgun (WGS) entry which is preliminary data.</text>
</comment>
<accession>A0ACC6IEA0</accession>
<evidence type="ECO:0000313" key="1">
    <source>
        <dbReference type="EMBL" id="MDR6209009.1"/>
    </source>
</evidence>
<gene>
    <name evidence="1" type="ORF">QE364_000701</name>
</gene>
<evidence type="ECO:0000313" key="2">
    <source>
        <dbReference type="Proteomes" id="UP001261666"/>
    </source>
</evidence>
<dbReference type="Proteomes" id="UP001261666">
    <property type="component" value="Unassembled WGS sequence"/>
</dbReference>
<organism evidence="1 2">
    <name type="scientific">Nocardioides zeae</name>
    <dbReference type="NCBI Taxonomy" id="1457234"/>
    <lineage>
        <taxon>Bacteria</taxon>
        <taxon>Bacillati</taxon>
        <taxon>Actinomycetota</taxon>
        <taxon>Actinomycetes</taxon>
        <taxon>Propionibacteriales</taxon>
        <taxon>Nocardioidaceae</taxon>
        <taxon>Nocardioides</taxon>
    </lineage>
</organism>
<keyword evidence="2" id="KW-1185">Reference proteome</keyword>
<dbReference type="EMBL" id="JAVIZJ010000002">
    <property type="protein sequence ID" value="MDR6209009.1"/>
    <property type="molecule type" value="Genomic_DNA"/>
</dbReference>